<dbReference type="Proteomes" id="UP000887574">
    <property type="component" value="Unplaced"/>
</dbReference>
<evidence type="ECO:0000313" key="2">
    <source>
        <dbReference type="WBParaSite" id="jg23631"/>
    </source>
</evidence>
<keyword evidence="1" id="KW-1185">Reference proteome</keyword>
<name>A0A915DVI3_9BILA</name>
<accession>A0A915DVI3</accession>
<dbReference type="AlphaFoldDB" id="A0A915DVI3"/>
<organism evidence="1 2">
    <name type="scientific">Ditylenchus dipsaci</name>
    <dbReference type="NCBI Taxonomy" id="166011"/>
    <lineage>
        <taxon>Eukaryota</taxon>
        <taxon>Metazoa</taxon>
        <taxon>Ecdysozoa</taxon>
        <taxon>Nematoda</taxon>
        <taxon>Chromadorea</taxon>
        <taxon>Rhabditida</taxon>
        <taxon>Tylenchina</taxon>
        <taxon>Tylenchomorpha</taxon>
        <taxon>Sphaerularioidea</taxon>
        <taxon>Anguinidae</taxon>
        <taxon>Anguininae</taxon>
        <taxon>Ditylenchus</taxon>
    </lineage>
</organism>
<protein>
    <submittedName>
        <fullName evidence="2">Uncharacterized protein</fullName>
    </submittedName>
</protein>
<reference evidence="2" key="1">
    <citation type="submission" date="2022-11" db="UniProtKB">
        <authorList>
            <consortium name="WormBaseParasite"/>
        </authorList>
    </citation>
    <scope>IDENTIFICATION</scope>
</reference>
<dbReference type="WBParaSite" id="jg23631">
    <property type="protein sequence ID" value="jg23631"/>
    <property type="gene ID" value="jg23631"/>
</dbReference>
<proteinExistence type="predicted"/>
<sequence length="87" mass="10240">MESNGIPGRIHLNRGNIEIIVGSGIHYTYFLERNNKKVWELCGREPEQQHSANGYAELHAATHTSNKLKWWSQKNCLRNNYNYRINR</sequence>
<evidence type="ECO:0000313" key="1">
    <source>
        <dbReference type="Proteomes" id="UP000887574"/>
    </source>
</evidence>